<evidence type="ECO:0000256" key="6">
    <source>
        <dbReference type="ARBA" id="ARBA00022741"/>
    </source>
</evidence>
<dbReference type="eggNOG" id="KOG0731">
    <property type="taxonomic scope" value="Eukaryota"/>
</dbReference>
<dbReference type="InterPro" id="IPR003959">
    <property type="entry name" value="ATPase_AAA_core"/>
</dbReference>
<accession>D8LSS7</accession>
<dbReference type="PANTHER" id="PTHR23076:SF97">
    <property type="entry name" value="ATP-DEPENDENT ZINC METALLOPROTEASE YME1L1"/>
    <property type="match status" value="1"/>
</dbReference>
<dbReference type="InterPro" id="IPR003960">
    <property type="entry name" value="ATPase_AAA_CS"/>
</dbReference>
<keyword evidence="17" id="KW-1185">Reference proteome</keyword>
<evidence type="ECO:0000256" key="5">
    <source>
        <dbReference type="ARBA" id="ARBA00022723"/>
    </source>
</evidence>
<dbReference type="FunFam" id="3.40.50.300:FF:000277">
    <property type="entry name" value="ATP-dependent zinc metalloprotease FtsH"/>
    <property type="match status" value="1"/>
</dbReference>
<dbReference type="Proteomes" id="UP000002630">
    <property type="component" value="Linkage Group LG10"/>
</dbReference>
<dbReference type="Gene3D" id="1.10.8.60">
    <property type="match status" value="1"/>
</dbReference>
<dbReference type="InParanoid" id="D8LSS7"/>
<dbReference type="InterPro" id="IPR027417">
    <property type="entry name" value="P-loop_NTPase"/>
</dbReference>
<evidence type="ECO:0000256" key="12">
    <source>
        <dbReference type="ARBA" id="ARBA00023049"/>
    </source>
</evidence>
<evidence type="ECO:0000256" key="10">
    <source>
        <dbReference type="ARBA" id="ARBA00022946"/>
    </source>
</evidence>
<keyword evidence="11" id="KW-1133">Transmembrane helix</keyword>
<feature type="domain" description="AAA+ ATPase" evidence="15">
    <location>
        <begin position="224"/>
        <end position="362"/>
    </location>
</feature>
<evidence type="ECO:0000313" key="17">
    <source>
        <dbReference type="Proteomes" id="UP000002630"/>
    </source>
</evidence>
<dbReference type="PROSITE" id="PS00674">
    <property type="entry name" value="AAA"/>
    <property type="match status" value="1"/>
</dbReference>
<dbReference type="STRING" id="2880.D8LSS7"/>
<comment type="cofactor">
    <cofactor evidence="1">
        <name>Zn(2+)</name>
        <dbReference type="ChEBI" id="CHEBI:29105"/>
    </cofactor>
</comment>
<keyword evidence="9 14" id="KW-0067">ATP-binding</keyword>
<keyword evidence="12" id="KW-0482">Metalloprotease</keyword>
<dbReference type="SMART" id="SM00382">
    <property type="entry name" value="AAA"/>
    <property type="match status" value="1"/>
</dbReference>
<evidence type="ECO:0000313" key="16">
    <source>
        <dbReference type="EMBL" id="CBN75277.1"/>
    </source>
</evidence>
<dbReference type="CDD" id="cd19501">
    <property type="entry name" value="RecA-like_FtsH"/>
    <property type="match status" value="1"/>
</dbReference>
<evidence type="ECO:0000256" key="1">
    <source>
        <dbReference type="ARBA" id="ARBA00001947"/>
    </source>
</evidence>
<evidence type="ECO:0000256" key="4">
    <source>
        <dbReference type="ARBA" id="ARBA00022692"/>
    </source>
</evidence>
<evidence type="ECO:0000256" key="3">
    <source>
        <dbReference type="ARBA" id="ARBA00022670"/>
    </source>
</evidence>
<keyword evidence="7" id="KW-0378">Hydrolase</keyword>
<evidence type="ECO:0000256" key="2">
    <source>
        <dbReference type="ARBA" id="ARBA00004141"/>
    </source>
</evidence>
<dbReference type="InterPro" id="IPR041569">
    <property type="entry name" value="AAA_lid_3"/>
</dbReference>
<dbReference type="Pfam" id="PF00004">
    <property type="entry name" value="AAA"/>
    <property type="match status" value="1"/>
</dbReference>
<dbReference type="GO" id="GO:0006508">
    <property type="term" value="P:proteolysis"/>
    <property type="evidence" value="ECO:0007669"/>
    <property type="project" value="UniProtKB-KW"/>
</dbReference>
<evidence type="ECO:0000256" key="7">
    <source>
        <dbReference type="ARBA" id="ARBA00022801"/>
    </source>
</evidence>
<keyword evidence="6 14" id="KW-0547">Nucleotide-binding</keyword>
<keyword evidence="5" id="KW-0479">Metal-binding</keyword>
<sequence>MSRFAAFARLLRRLWPLLRQLLLLTSLSLPPALAFAIRKIIGARRRAMPELSFSAFWRDASLGRLQEVLISDNHVDVKLRDGLVVGDGGGRAGSAATAAGEAGVTRYRARLLPFVDGGDLVDLLAKQDTAFGAKDPPWGPHLITGLLTVLPFAYIGMAARVLTKSNRLGRDDDGVGRAVARGGELIRSVSFADIAGADEAKVELKELVDFLTFPARYADIGARLPRGVLLSGPSGTGKTLLARAMAAEARVPFFSCSASDFVEMLVGRGAARVRDLFQRGVASQPSIIFIDELDALAKVRGGINSNDEREQTLNQLLTEMDGFDSEGRSVLVVAATNRPEVLDPALTRPGRFDRHVTVGLPDAPGRRAILEVHCRKVRMQGERQDTIAVLENIARVTAGFSGAELANVVNEAAILAAR</sequence>
<organism evidence="16 17">
    <name type="scientific">Ectocarpus siliculosus</name>
    <name type="common">Brown alga</name>
    <name type="synonym">Conferva siliculosa</name>
    <dbReference type="NCBI Taxonomy" id="2880"/>
    <lineage>
        <taxon>Eukaryota</taxon>
        <taxon>Sar</taxon>
        <taxon>Stramenopiles</taxon>
        <taxon>Ochrophyta</taxon>
        <taxon>PX clade</taxon>
        <taxon>Phaeophyceae</taxon>
        <taxon>Ectocarpales</taxon>
        <taxon>Ectocarpaceae</taxon>
        <taxon>Ectocarpus</taxon>
    </lineage>
</organism>
<keyword evidence="4" id="KW-0812">Transmembrane</keyword>
<comment type="subcellular location">
    <subcellularLocation>
        <location evidence="2">Membrane</location>
        <topology evidence="2">Multi-pass membrane protein</topology>
    </subcellularLocation>
</comment>
<comment type="similarity">
    <text evidence="14">Belongs to the AAA ATPase family.</text>
</comment>
<keyword evidence="8" id="KW-0862">Zinc</keyword>
<keyword evidence="10" id="KW-0809">Transit peptide</keyword>
<dbReference type="EMBL" id="FN649735">
    <property type="protein sequence ID" value="CBN75277.1"/>
    <property type="molecule type" value="Genomic_DNA"/>
</dbReference>
<evidence type="ECO:0000259" key="15">
    <source>
        <dbReference type="SMART" id="SM00382"/>
    </source>
</evidence>
<dbReference type="OrthoDB" id="1413014at2759"/>
<dbReference type="PANTHER" id="PTHR23076">
    <property type="entry name" value="METALLOPROTEASE M41 FTSH"/>
    <property type="match status" value="1"/>
</dbReference>
<dbReference type="GO" id="GO:0046872">
    <property type="term" value="F:metal ion binding"/>
    <property type="evidence" value="ECO:0007669"/>
    <property type="project" value="UniProtKB-KW"/>
</dbReference>
<evidence type="ECO:0000256" key="11">
    <source>
        <dbReference type="ARBA" id="ARBA00022989"/>
    </source>
</evidence>
<dbReference type="InterPro" id="IPR003593">
    <property type="entry name" value="AAA+_ATPase"/>
</dbReference>
<dbReference type="EMBL" id="FN648992">
    <property type="protein sequence ID" value="CBN75277.1"/>
    <property type="molecule type" value="Genomic_DNA"/>
</dbReference>
<proteinExistence type="inferred from homology"/>
<dbReference type="GO" id="GO:0016887">
    <property type="term" value="F:ATP hydrolysis activity"/>
    <property type="evidence" value="ECO:0007669"/>
    <property type="project" value="InterPro"/>
</dbReference>
<dbReference type="Gene3D" id="3.40.50.300">
    <property type="entry name" value="P-loop containing nucleotide triphosphate hydrolases"/>
    <property type="match status" value="1"/>
</dbReference>
<reference evidence="16 17" key="1">
    <citation type="journal article" date="2010" name="Nature">
        <title>The Ectocarpus genome and the independent evolution of multicellularity in brown algae.</title>
        <authorList>
            <person name="Cock J.M."/>
            <person name="Sterck L."/>
            <person name="Rouze P."/>
            <person name="Scornet D."/>
            <person name="Allen A.E."/>
            <person name="Amoutzias G."/>
            <person name="Anthouard V."/>
            <person name="Artiguenave F."/>
            <person name="Aury J.M."/>
            <person name="Badger J.H."/>
            <person name="Beszteri B."/>
            <person name="Billiau K."/>
            <person name="Bonnet E."/>
            <person name="Bothwell J.H."/>
            <person name="Bowler C."/>
            <person name="Boyen C."/>
            <person name="Brownlee C."/>
            <person name="Carrano C.J."/>
            <person name="Charrier B."/>
            <person name="Cho G.Y."/>
            <person name="Coelho S.M."/>
            <person name="Collen J."/>
            <person name="Corre E."/>
            <person name="Da Silva C."/>
            <person name="Delage L."/>
            <person name="Delaroque N."/>
            <person name="Dittami S.M."/>
            <person name="Doulbeau S."/>
            <person name="Elias M."/>
            <person name="Farnham G."/>
            <person name="Gachon C.M."/>
            <person name="Gschloessl B."/>
            <person name="Heesch S."/>
            <person name="Jabbari K."/>
            <person name="Jubin C."/>
            <person name="Kawai H."/>
            <person name="Kimura K."/>
            <person name="Kloareg B."/>
            <person name="Kupper F.C."/>
            <person name="Lang D."/>
            <person name="Le Bail A."/>
            <person name="Leblanc C."/>
            <person name="Lerouge P."/>
            <person name="Lohr M."/>
            <person name="Lopez P.J."/>
            <person name="Martens C."/>
            <person name="Maumus F."/>
            <person name="Michel G."/>
            <person name="Miranda-Saavedra D."/>
            <person name="Morales J."/>
            <person name="Moreau H."/>
            <person name="Motomura T."/>
            <person name="Nagasato C."/>
            <person name="Napoli C.A."/>
            <person name="Nelson D.R."/>
            <person name="Nyvall-Collen P."/>
            <person name="Peters A.F."/>
            <person name="Pommier C."/>
            <person name="Potin P."/>
            <person name="Poulain J."/>
            <person name="Quesneville H."/>
            <person name="Read B."/>
            <person name="Rensing S.A."/>
            <person name="Ritter A."/>
            <person name="Rousvoal S."/>
            <person name="Samanta M."/>
            <person name="Samson G."/>
            <person name="Schroeder D.C."/>
            <person name="Segurens B."/>
            <person name="Strittmatter M."/>
            <person name="Tonon T."/>
            <person name="Tregear J.W."/>
            <person name="Valentin K."/>
            <person name="von Dassow P."/>
            <person name="Yamagishi T."/>
            <person name="Van de Peer Y."/>
            <person name="Wincker P."/>
        </authorList>
    </citation>
    <scope>NUCLEOTIDE SEQUENCE [LARGE SCALE GENOMIC DNA]</scope>
    <source>
        <strain evidence="17">Ec32 / CCAP1310/4</strain>
    </source>
</reference>
<dbReference type="GO" id="GO:0016020">
    <property type="term" value="C:membrane"/>
    <property type="evidence" value="ECO:0007669"/>
    <property type="project" value="UniProtKB-SubCell"/>
</dbReference>
<gene>
    <name evidence="16" type="ORF">Esi_0076_0083</name>
</gene>
<evidence type="ECO:0000256" key="9">
    <source>
        <dbReference type="ARBA" id="ARBA00022840"/>
    </source>
</evidence>
<dbReference type="SUPFAM" id="SSF52540">
    <property type="entry name" value="P-loop containing nucleoside triphosphate hydrolases"/>
    <property type="match status" value="1"/>
</dbReference>
<evidence type="ECO:0000256" key="14">
    <source>
        <dbReference type="RuleBase" id="RU003651"/>
    </source>
</evidence>
<keyword evidence="13" id="KW-0472">Membrane</keyword>
<dbReference type="AlphaFoldDB" id="D8LSS7"/>
<dbReference type="Pfam" id="PF17862">
    <property type="entry name" value="AAA_lid_3"/>
    <property type="match status" value="1"/>
</dbReference>
<protein>
    <recommendedName>
        <fullName evidence="15">AAA+ ATPase domain-containing protein</fullName>
    </recommendedName>
</protein>
<keyword evidence="3" id="KW-0645">Protease</keyword>
<evidence type="ECO:0000256" key="13">
    <source>
        <dbReference type="ARBA" id="ARBA00023136"/>
    </source>
</evidence>
<evidence type="ECO:0000256" key="8">
    <source>
        <dbReference type="ARBA" id="ARBA00022833"/>
    </source>
</evidence>
<dbReference type="GO" id="GO:0005524">
    <property type="term" value="F:ATP binding"/>
    <property type="evidence" value="ECO:0007669"/>
    <property type="project" value="UniProtKB-KW"/>
</dbReference>
<dbReference type="GO" id="GO:0004176">
    <property type="term" value="F:ATP-dependent peptidase activity"/>
    <property type="evidence" value="ECO:0007669"/>
    <property type="project" value="TreeGrafter"/>
</dbReference>
<dbReference type="GO" id="GO:0008237">
    <property type="term" value="F:metallopeptidase activity"/>
    <property type="evidence" value="ECO:0007669"/>
    <property type="project" value="UniProtKB-KW"/>
</dbReference>
<name>D8LSS7_ECTSI</name>